<feature type="compositionally biased region" description="Basic and acidic residues" evidence="1">
    <location>
        <begin position="111"/>
        <end position="120"/>
    </location>
</feature>
<feature type="compositionally biased region" description="Basic and acidic residues" evidence="1">
    <location>
        <begin position="555"/>
        <end position="567"/>
    </location>
</feature>
<feature type="region of interest" description="Disordered" evidence="1">
    <location>
        <begin position="635"/>
        <end position="685"/>
    </location>
</feature>
<feature type="compositionally biased region" description="Polar residues" evidence="1">
    <location>
        <begin position="568"/>
        <end position="586"/>
    </location>
</feature>
<feature type="compositionally biased region" description="Acidic residues" evidence="1">
    <location>
        <begin position="145"/>
        <end position="157"/>
    </location>
</feature>
<evidence type="ECO:0000313" key="2">
    <source>
        <dbReference type="EMBL" id="TGO84735.1"/>
    </source>
</evidence>
<feature type="compositionally biased region" description="Basic and acidic residues" evidence="1">
    <location>
        <begin position="223"/>
        <end position="236"/>
    </location>
</feature>
<feature type="compositionally biased region" description="Polar residues" evidence="1">
    <location>
        <begin position="66"/>
        <end position="90"/>
    </location>
</feature>
<feature type="compositionally biased region" description="Polar residues" evidence="1">
    <location>
        <begin position="36"/>
        <end position="51"/>
    </location>
</feature>
<keyword evidence="3" id="KW-1185">Reference proteome</keyword>
<dbReference type="EMBL" id="PQXO01000471">
    <property type="protein sequence ID" value="TGO84735.1"/>
    <property type="molecule type" value="Genomic_DNA"/>
</dbReference>
<protein>
    <submittedName>
        <fullName evidence="2">Uncharacterized protein</fullName>
    </submittedName>
</protein>
<comment type="caution">
    <text evidence="2">The sequence shown here is derived from an EMBL/GenBank/DDBJ whole genome shotgun (WGS) entry which is preliminary data.</text>
</comment>
<sequence length="685" mass="76170">MADNRKTQEEVDKSSQTASEQTSMTITMPPPPENFPQFSQNEANGMQTEENAVSGHLAKTPPQEFANFNKQFNANSSEADQSSKQLSRTGNVKKRQMGTKSSTDTHGNKVKVRELTEKKNGMKKKKGRKSPFQMYQHCSTKDVDNDNIETDDEDGDDHEPSESLCERILRFGFKRRKDEKVNEPEVLEVYESSASGNIFGAESNSRDPAATTHLKDANSNNAREPERLGEGPEETHNGAIIPDPNFNTEVLYSEERAPEIIKAEPVGRNIAIIHKMVEKPPKEPETSTLKWIRQKASSWAGRLDRPGRYSQSGKDNEARMSLRHNEADLGALTRDESRCNAERGVVNDHTNSTKDHEKQTNRTTNKSGTMDSAHNVKQTGSSGQNSEEMILDANANGPKELETQVIQMTNRIDSVRICFISKSKSVKSVEPIIEDASNETRGENAVPESAQRLRPTWEPIYSGPEGTTLKRQPRVERLRRAFTGSIDEVINSNATPYLMPNVDIQGSSALNGFLGNIATNNFISFNSGLIQSQANPALLTGVDDADFGTPLCLHSSREPSAVERRSTESGMNVNQQNDHETSTTVASAPEELQEYRILENYISAIAVTKKKCYPEVHRNCRALERCIKMDTIQESDLEDDSEASQRSNSDPPSLTDTTNSSESSTSVQQQSSGWVSRSNAIRRKR</sequence>
<dbReference type="Proteomes" id="UP000297280">
    <property type="component" value="Unassembled WGS sequence"/>
</dbReference>
<organism evidence="2 3">
    <name type="scientific">Botrytis porri</name>
    <dbReference type="NCBI Taxonomy" id="87229"/>
    <lineage>
        <taxon>Eukaryota</taxon>
        <taxon>Fungi</taxon>
        <taxon>Dikarya</taxon>
        <taxon>Ascomycota</taxon>
        <taxon>Pezizomycotina</taxon>
        <taxon>Leotiomycetes</taxon>
        <taxon>Helotiales</taxon>
        <taxon>Sclerotiniaceae</taxon>
        <taxon>Botrytis</taxon>
    </lineage>
</organism>
<feature type="compositionally biased region" description="Polar residues" evidence="1">
    <location>
        <begin position="361"/>
        <end position="386"/>
    </location>
</feature>
<feature type="compositionally biased region" description="Basic and acidic residues" evidence="1">
    <location>
        <begin position="1"/>
        <end position="13"/>
    </location>
</feature>
<evidence type="ECO:0000313" key="3">
    <source>
        <dbReference type="Proteomes" id="UP000297280"/>
    </source>
</evidence>
<feature type="compositionally biased region" description="Basic and acidic residues" evidence="1">
    <location>
        <begin position="351"/>
        <end position="360"/>
    </location>
</feature>
<feature type="region of interest" description="Disordered" evidence="1">
    <location>
        <begin position="343"/>
        <end position="386"/>
    </location>
</feature>
<feature type="region of interest" description="Disordered" evidence="1">
    <location>
        <begin position="1"/>
        <end position="163"/>
    </location>
</feature>
<gene>
    <name evidence="2" type="ORF">BPOR_0472g00060</name>
</gene>
<feature type="compositionally biased region" description="Polar residues" evidence="1">
    <location>
        <begin position="14"/>
        <end position="26"/>
    </location>
</feature>
<feature type="compositionally biased region" description="Low complexity" evidence="1">
    <location>
        <begin position="653"/>
        <end position="678"/>
    </location>
</feature>
<name>A0A4Z1KRN4_9HELO</name>
<evidence type="ECO:0000256" key="1">
    <source>
        <dbReference type="SAM" id="MobiDB-lite"/>
    </source>
</evidence>
<proteinExistence type="predicted"/>
<feature type="region of interest" description="Disordered" evidence="1">
    <location>
        <begin position="199"/>
        <end position="243"/>
    </location>
</feature>
<reference evidence="2 3" key="1">
    <citation type="submission" date="2017-12" db="EMBL/GenBank/DDBJ databases">
        <title>Comparative genomics of Botrytis spp.</title>
        <authorList>
            <person name="Valero-Jimenez C.A."/>
            <person name="Tapia P."/>
            <person name="Veloso J."/>
            <person name="Silva-Moreno E."/>
            <person name="Staats M."/>
            <person name="Valdes J.H."/>
            <person name="Van Kan J.A.L."/>
        </authorList>
    </citation>
    <scope>NUCLEOTIDE SEQUENCE [LARGE SCALE GENOMIC DNA]</scope>
    <source>
        <strain evidence="2 3">MUCL3349</strain>
    </source>
</reference>
<accession>A0A4Z1KRN4</accession>
<dbReference type="AlphaFoldDB" id="A0A4Z1KRN4"/>
<feature type="region of interest" description="Disordered" evidence="1">
    <location>
        <begin position="555"/>
        <end position="588"/>
    </location>
</feature>